<gene>
    <name evidence="2" type="ORF">PROFUN_10045</name>
</gene>
<evidence type="ECO:0000313" key="2">
    <source>
        <dbReference type="EMBL" id="PRP82681.1"/>
    </source>
</evidence>
<evidence type="ECO:0000313" key="3">
    <source>
        <dbReference type="Proteomes" id="UP000241769"/>
    </source>
</evidence>
<evidence type="ECO:0000256" key="1">
    <source>
        <dbReference type="SAM" id="MobiDB-lite"/>
    </source>
</evidence>
<proteinExistence type="predicted"/>
<organism evidence="2 3">
    <name type="scientific">Planoprotostelium fungivorum</name>
    <dbReference type="NCBI Taxonomy" id="1890364"/>
    <lineage>
        <taxon>Eukaryota</taxon>
        <taxon>Amoebozoa</taxon>
        <taxon>Evosea</taxon>
        <taxon>Variosea</taxon>
        <taxon>Cavosteliida</taxon>
        <taxon>Cavosteliaceae</taxon>
        <taxon>Planoprotostelium</taxon>
    </lineage>
</organism>
<dbReference type="AlphaFoldDB" id="A0A2P6NFH6"/>
<accession>A0A2P6NFH6</accession>
<feature type="region of interest" description="Disordered" evidence="1">
    <location>
        <begin position="234"/>
        <end position="267"/>
    </location>
</feature>
<feature type="compositionally biased region" description="Polar residues" evidence="1">
    <location>
        <begin position="117"/>
        <end position="131"/>
    </location>
</feature>
<dbReference type="Proteomes" id="UP000241769">
    <property type="component" value="Unassembled WGS sequence"/>
</dbReference>
<dbReference type="CDD" id="cd14686">
    <property type="entry name" value="bZIP"/>
    <property type="match status" value="1"/>
</dbReference>
<feature type="compositionally biased region" description="Basic and acidic residues" evidence="1">
    <location>
        <begin position="105"/>
        <end position="116"/>
    </location>
</feature>
<reference evidence="2 3" key="1">
    <citation type="journal article" date="2018" name="Genome Biol. Evol.">
        <title>Multiple Roots of Fruiting Body Formation in Amoebozoa.</title>
        <authorList>
            <person name="Hillmann F."/>
            <person name="Forbes G."/>
            <person name="Novohradska S."/>
            <person name="Ferling I."/>
            <person name="Riege K."/>
            <person name="Groth M."/>
            <person name="Westermann M."/>
            <person name="Marz M."/>
            <person name="Spaller T."/>
            <person name="Winckler T."/>
            <person name="Schaap P."/>
            <person name="Glockner G."/>
        </authorList>
    </citation>
    <scope>NUCLEOTIDE SEQUENCE [LARGE SCALE GENOMIC DNA]</scope>
    <source>
        <strain evidence="2 3">Jena</strain>
    </source>
</reference>
<feature type="compositionally biased region" description="Acidic residues" evidence="1">
    <location>
        <begin position="75"/>
        <end position="84"/>
    </location>
</feature>
<name>A0A2P6NFH6_9EUKA</name>
<feature type="compositionally biased region" description="Basic residues" evidence="1">
    <location>
        <begin position="30"/>
        <end position="39"/>
    </location>
</feature>
<dbReference type="EMBL" id="MDYQ01000098">
    <property type="protein sequence ID" value="PRP82681.1"/>
    <property type="molecule type" value="Genomic_DNA"/>
</dbReference>
<feature type="region of interest" description="Disordered" evidence="1">
    <location>
        <begin position="24"/>
        <end position="87"/>
    </location>
</feature>
<dbReference type="InParanoid" id="A0A2P6NFH6"/>
<feature type="compositionally biased region" description="Basic and acidic residues" evidence="1">
    <location>
        <begin position="250"/>
        <end position="267"/>
    </location>
</feature>
<keyword evidence="3" id="KW-1185">Reference proteome</keyword>
<protein>
    <submittedName>
        <fullName evidence="2">Uncharacterized protein</fullName>
    </submittedName>
</protein>
<comment type="caution">
    <text evidence="2">The sequence shown here is derived from an EMBL/GenBank/DDBJ whole genome shotgun (WGS) entry which is preliminary data.</text>
</comment>
<sequence length="693" mass="78398">MDTADLSLDDPNWFELYQEERRLSSNAAQKRYRERKKQQLLKEKQMKSAVAEDNEETTTSVHQDLPPSPAPEDNMGTEESEDYSALESTLQKLLAEVKSLKEGLVEEVDERKKLSDRITSLQSVLEQPPSKTKQDKSEPQTPPTTVKKEKLSKKARLPDGTPGSNWNNFFSRLPELKDADGTYDLRKVVLRRDPQFYNWLHTTKSRYARGLLNEERKRELDNIRFTPDNIKIGPKKRKVESEGSEDDEKETNKGGETKEKTTQVKKNKTDTLESALLRYSLGQIHNWIWFKKNLIMDGARMKSLQHINSLTREEFKDFLLGEELSIPDSNFPTGAKSDRKFIEEMYHWYTVTFHPMLPFKFHHNTHSDNVEIRVVDPDWYDALHGVIRSITEETFIALDKLKSPHIRLFRNATEGREGPCVLFGPMELTLEDETSPWTMTEEESEPPASLTHLGEKNTYVHVMEMEDTVHQAGCRISDAMQQVLYHLVHYHVHSVQLMSTHQYELIHKNHIMRPYVRNSLLKQRRSSPRPWHLLNAKPTAPVATAPSSTCSQFQSDQAYGFCDDGSNCQLCPSTATSPSGTSSTGTSSGAFSGHGSSCSWSSSYTVTPTGPSTYNIIPSDTTQFSTETIQQYGDHRFSISNGLLNICSGSRPNDNTLSIVYSNGCHAVLNGGSGIVVANISLIVAAMSALLVM</sequence>
<feature type="region of interest" description="Disordered" evidence="1">
    <location>
        <begin position="105"/>
        <end position="168"/>
    </location>
</feature>